<feature type="chain" id="PRO_5032940151" evidence="5">
    <location>
        <begin position="27"/>
        <end position="131"/>
    </location>
</feature>
<accession>A0A811RHB7</accession>
<evidence type="ECO:0000313" key="6">
    <source>
        <dbReference type="EMBL" id="CAD6269741.1"/>
    </source>
</evidence>
<dbReference type="PANTHER" id="PTHR34998:SF7">
    <property type="entry name" value="EXPRESSED PROTEIN"/>
    <property type="match status" value="1"/>
</dbReference>
<comment type="similarity">
    <text evidence="1">Belongs to the plant rapid alkalinization factor (RALF) family.</text>
</comment>
<feature type="signal peptide" evidence="5">
    <location>
        <begin position="1"/>
        <end position="26"/>
    </location>
</feature>
<evidence type="ECO:0000313" key="7">
    <source>
        <dbReference type="Proteomes" id="UP000604825"/>
    </source>
</evidence>
<proteinExistence type="inferred from homology"/>
<gene>
    <name evidence="6" type="ORF">NCGR_LOCUS53043</name>
</gene>
<comment type="caution">
    <text evidence="6">The sequence shown here is derived from an EMBL/GenBank/DDBJ whole genome shotgun (WGS) entry which is preliminary data.</text>
</comment>
<keyword evidence="4" id="KW-1015">Disulfide bond</keyword>
<dbReference type="Proteomes" id="UP000604825">
    <property type="component" value="Unassembled WGS sequence"/>
</dbReference>
<keyword evidence="7" id="KW-1185">Reference proteome</keyword>
<organism evidence="6 7">
    <name type="scientific">Miscanthus lutarioriparius</name>
    <dbReference type="NCBI Taxonomy" id="422564"/>
    <lineage>
        <taxon>Eukaryota</taxon>
        <taxon>Viridiplantae</taxon>
        <taxon>Streptophyta</taxon>
        <taxon>Embryophyta</taxon>
        <taxon>Tracheophyta</taxon>
        <taxon>Spermatophyta</taxon>
        <taxon>Magnoliopsida</taxon>
        <taxon>Liliopsida</taxon>
        <taxon>Poales</taxon>
        <taxon>Poaceae</taxon>
        <taxon>PACMAD clade</taxon>
        <taxon>Panicoideae</taxon>
        <taxon>Andropogonodae</taxon>
        <taxon>Andropogoneae</taxon>
        <taxon>Saccharinae</taxon>
        <taxon>Miscanthus</taxon>
    </lineage>
</organism>
<dbReference type="PANTHER" id="PTHR34998">
    <property type="entry name" value="OS04G0357400 PROTEIN-RELATED"/>
    <property type="match status" value="1"/>
</dbReference>
<dbReference type="OrthoDB" id="692523at2759"/>
<evidence type="ECO:0000256" key="2">
    <source>
        <dbReference type="ARBA" id="ARBA00022702"/>
    </source>
</evidence>
<evidence type="ECO:0000256" key="4">
    <source>
        <dbReference type="ARBA" id="ARBA00023157"/>
    </source>
</evidence>
<sequence>MAASSLSLAVLLVLVLVASDVPATAGGGEYSGPRMVIIRRPATTTRAGGAAGARSNKWRQHYRRLEDEVAPELGGMLLGAGEGGIGYGALDKDRPGCQSGNQCAAKGPGGSYTRGCTYESQCPHTPAGVAN</sequence>
<dbReference type="AlphaFoldDB" id="A0A811RHB7"/>
<keyword evidence="2" id="KW-0372">Hormone</keyword>
<reference evidence="6" key="1">
    <citation type="submission" date="2020-10" db="EMBL/GenBank/DDBJ databases">
        <authorList>
            <person name="Han B."/>
            <person name="Lu T."/>
            <person name="Zhao Q."/>
            <person name="Huang X."/>
            <person name="Zhao Y."/>
        </authorList>
    </citation>
    <scope>NUCLEOTIDE SEQUENCE</scope>
</reference>
<keyword evidence="3 5" id="KW-0732">Signal</keyword>
<protein>
    <submittedName>
        <fullName evidence="6">Uncharacterized protein</fullName>
    </submittedName>
</protein>
<dbReference type="Pfam" id="PF05498">
    <property type="entry name" value="RALF"/>
    <property type="match status" value="1"/>
</dbReference>
<name>A0A811RHB7_9POAL</name>
<evidence type="ECO:0000256" key="5">
    <source>
        <dbReference type="SAM" id="SignalP"/>
    </source>
</evidence>
<dbReference type="EMBL" id="CAJGYO010000015">
    <property type="protein sequence ID" value="CAD6269741.1"/>
    <property type="molecule type" value="Genomic_DNA"/>
</dbReference>
<dbReference type="GO" id="GO:0005179">
    <property type="term" value="F:hormone activity"/>
    <property type="evidence" value="ECO:0007669"/>
    <property type="project" value="UniProtKB-KW"/>
</dbReference>
<evidence type="ECO:0000256" key="1">
    <source>
        <dbReference type="ARBA" id="ARBA00009178"/>
    </source>
</evidence>
<dbReference type="InterPro" id="IPR008801">
    <property type="entry name" value="RALF"/>
</dbReference>
<evidence type="ECO:0000256" key="3">
    <source>
        <dbReference type="ARBA" id="ARBA00022729"/>
    </source>
</evidence>